<evidence type="ECO:0000256" key="3">
    <source>
        <dbReference type="ARBA" id="ARBA00023163"/>
    </source>
</evidence>
<dbReference type="GO" id="GO:0090575">
    <property type="term" value="C:RNA polymerase II transcription regulator complex"/>
    <property type="evidence" value="ECO:0007669"/>
    <property type="project" value="TreeGrafter"/>
</dbReference>
<dbReference type="AlphaFoldDB" id="A0AAD2E2L7"/>
<reference evidence="7" key="1">
    <citation type="submission" date="2023-05" db="EMBL/GenBank/DDBJ databases">
        <authorList>
            <person name="Huff M."/>
        </authorList>
    </citation>
    <scope>NUCLEOTIDE SEQUENCE</scope>
</reference>
<dbReference type="PANTHER" id="PTHR13935">
    <property type="entry name" value="ACHAETE-SCUTE TRANSCRIPTION FACTOR-RELATED"/>
    <property type="match status" value="1"/>
</dbReference>
<proteinExistence type="predicted"/>
<evidence type="ECO:0000256" key="2">
    <source>
        <dbReference type="ARBA" id="ARBA00023015"/>
    </source>
</evidence>
<dbReference type="SUPFAM" id="SSF47459">
    <property type="entry name" value="HLH, helix-loop-helix DNA-binding domain"/>
    <property type="match status" value="1"/>
</dbReference>
<keyword evidence="4" id="KW-0539">Nucleus</keyword>
<keyword evidence="2" id="KW-0805">Transcription regulation</keyword>
<gene>
    <name evidence="7" type="ORF">FPE_LOCUS19985</name>
</gene>
<dbReference type="Gene3D" id="4.10.280.10">
    <property type="entry name" value="Helix-loop-helix DNA-binding domain"/>
    <property type="match status" value="1"/>
</dbReference>
<comment type="subcellular location">
    <subcellularLocation>
        <location evidence="1">Nucleus</location>
    </subcellularLocation>
</comment>
<dbReference type="GO" id="GO:0046983">
    <property type="term" value="F:protein dimerization activity"/>
    <property type="evidence" value="ECO:0007669"/>
    <property type="project" value="InterPro"/>
</dbReference>
<keyword evidence="3" id="KW-0804">Transcription</keyword>
<dbReference type="GO" id="GO:0000977">
    <property type="term" value="F:RNA polymerase II transcription regulatory region sequence-specific DNA binding"/>
    <property type="evidence" value="ECO:0007669"/>
    <property type="project" value="TreeGrafter"/>
</dbReference>
<sequence length="192" mass="21831">MEKGKTKSSPSATRPRKTERKVVEKNRRNQMKIHYSNLLCLLPDHGSKEAMPLPDQIDEAVAYIESLKMKVEKMKEKKESLMPRKRSHSCITSEVKVNTKSSRPLVEVHDMGSNMGNSTFQILHDKVGKSRMGLEATTMSRRLKDLICGSTCSEVESNLDLWDYGLFGPDIWGLGISEVIDAHNISEYSQWF</sequence>
<evidence type="ECO:0000256" key="1">
    <source>
        <dbReference type="ARBA" id="ARBA00004123"/>
    </source>
</evidence>
<dbReference type="Pfam" id="PF00010">
    <property type="entry name" value="HLH"/>
    <property type="match status" value="1"/>
</dbReference>
<evidence type="ECO:0000256" key="5">
    <source>
        <dbReference type="SAM" id="MobiDB-lite"/>
    </source>
</evidence>
<feature type="region of interest" description="Disordered" evidence="5">
    <location>
        <begin position="1"/>
        <end position="27"/>
    </location>
</feature>
<evidence type="ECO:0000259" key="6">
    <source>
        <dbReference type="PROSITE" id="PS50888"/>
    </source>
</evidence>
<dbReference type="InterPro" id="IPR011598">
    <property type="entry name" value="bHLH_dom"/>
</dbReference>
<evidence type="ECO:0000313" key="8">
    <source>
        <dbReference type="Proteomes" id="UP000834106"/>
    </source>
</evidence>
<dbReference type="Proteomes" id="UP000834106">
    <property type="component" value="Chromosome 12"/>
</dbReference>
<dbReference type="PANTHER" id="PTHR13935:SF63">
    <property type="entry name" value="BHLH DOMAIN-CONTAINING PROTEIN"/>
    <property type="match status" value="1"/>
</dbReference>
<accession>A0AAD2E2L7</accession>
<evidence type="ECO:0000256" key="4">
    <source>
        <dbReference type="ARBA" id="ARBA00023242"/>
    </source>
</evidence>
<organism evidence="7 8">
    <name type="scientific">Fraxinus pennsylvanica</name>
    <dbReference type="NCBI Taxonomy" id="56036"/>
    <lineage>
        <taxon>Eukaryota</taxon>
        <taxon>Viridiplantae</taxon>
        <taxon>Streptophyta</taxon>
        <taxon>Embryophyta</taxon>
        <taxon>Tracheophyta</taxon>
        <taxon>Spermatophyta</taxon>
        <taxon>Magnoliopsida</taxon>
        <taxon>eudicotyledons</taxon>
        <taxon>Gunneridae</taxon>
        <taxon>Pentapetalae</taxon>
        <taxon>asterids</taxon>
        <taxon>lamiids</taxon>
        <taxon>Lamiales</taxon>
        <taxon>Oleaceae</taxon>
        <taxon>Oleeae</taxon>
        <taxon>Fraxinus</taxon>
    </lineage>
</organism>
<dbReference type="InterPro" id="IPR015660">
    <property type="entry name" value="MASH1/Ascl1a-like"/>
</dbReference>
<dbReference type="EMBL" id="OU503047">
    <property type="protein sequence ID" value="CAI9772555.1"/>
    <property type="molecule type" value="Genomic_DNA"/>
</dbReference>
<evidence type="ECO:0000313" key="7">
    <source>
        <dbReference type="EMBL" id="CAI9772555.1"/>
    </source>
</evidence>
<feature type="domain" description="BHLH" evidence="6">
    <location>
        <begin position="15"/>
        <end position="67"/>
    </location>
</feature>
<name>A0AAD2E2L7_9LAMI</name>
<keyword evidence="8" id="KW-1185">Reference proteome</keyword>
<dbReference type="GO" id="GO:0000981">
    <property type="term" value="F:DNA-binding transcription factor activity, RNA polymerase II-specific"/>
    <property type="evidence" value="ECO:0007669"/>
    <property type="project" value="TreeGrafter"/>
</dbReference>
<protein>
    <recommendedName>
        <fullName evidence="6">BHLH domain-containing protein</fullName>
    </recommendedName>
</protein>
<dbReference type="PROSITE" id="PS50888">
    <property type="entry name" value="BHLH"/>
    <property type="match status" value="1"/>
</dbReference>
<dbReference type="InterPro" id="IPR036638">
    <property type="entry name" value="HLH_DNA-bd_sf"/>
</dbReference>